<protein>
    <submittedName>
        <fullName evidence="1">IPExxxVDY family protein</fullName>
    </submittedName>
</protein>
<organism evidence="1 2">
    <name type="scientific">Pseudopedobacter beijingensis</name>
    <dbReference type="NCBI Taxonomy" id="1207056"/>
    <lineage>
        <taxon>Bacteria</taxon>
        <taxon>Pseudomonadati</taxon>
        <taxon>Bacteroidota</taxon>
        <taxon>Sphingobacteriia</taxon>
        <taxon>Sphingobacteriales</taxon>
        <taxon>Sphingobacteriaceae</taxon>
        <taxon>Pseudopedobacter</taxon>
    </lineage>
</organism>
<dbReference type="NCBIfam" id="NF033205">
    <property type="entry name" value="IPExxxVDY"/>
    <property type="match status" value="1"/>
</dbReference>
<evidence type="ECO:0000313" key="1">
    <source>
        <dbReference type="EMBL" id="MFD1629591.1"/>
    </source>
</evidence>
<reference evidence="2" key="1">
    <citation type="journal article" date="2019" name="Int. J. Syst. Evol. Microbiol.">
        <title>The Global Catalogue of Microorganisms (GCM) 10K type strain sequencing project: providing services to taxonomists for standard genome sequencing and annotation.</title>
        <authorList>
            <consortium name="The Broad Institute Genomics Platform"/>
            <consortium name="The Broad Institute Genome Sequencing Center for Infectious Disease"/>
            <person name="Wu L."/>
            <person name="Ma J."/>
        </authorList>
    </citation>
    <scope>NUCLEOTIDE SEQUENCE [LARGE SCALE GENOMIC DNA]</scope>
    <source>
        <strain evidence="2">CCUG 53762</strain>
    </source>
</reference>
<name>A0ABW4IA33_9SPHI</name>
<dbReference type="Proteomes" id="UP001597118">
    <property type="component" value="Unassembled WGS sequence"/>
</dbReference>
<keyword evidence="2" id="KW-1185">Reference proteome</keyword>
<comment type="caution">
    <text evidence="1">The sequence shown here is derived from an EMBL/GenBank/DDBJ whole genome shotgun (WGS) entry which is preliminary data.</text>
</comment>
<proteinExistence type="predicted"/>
<evidence type="ECO:0000313" key="2">
    <source>
        <dbReference type="Proteomes" id="UP001597118"/>
    </source>
</evidence>
<dbReference type="RefSeq" id="WP_379661970.1">
    <property type="nucleotide sequence ID" value="NZ_JBHUDG010000005.1"/>
</dbReference>
<accession>A0ABW4IA33</accession>
<sequence length="138" mass="16355">MNKKFLKLELDFDFILISITSQLRDYRLCHYLNKVLNFDFVKIDDHEISLKGQSPKFYSKYLYYIEDITPFYYLISNKSPDGYLIPELKGSDYFIIIKDFIDDEDLTFLIQTAKSIPDVQALVELDPTKLKSKENLIF</sequence>
<gene>
    <name evidence="1" type="ORF">ACFSAH_06880</name>
</gene>
<dbReference type="EMBL" id="JBHUDG010000005">
    <property type="protein sequence ID" value="MFD1629591.1"/>
    <property type="molecule type" value="Genomic_DNA"/>
</dbReference>
<dbReference type="InterPro" id="IPR047690">
    <property type="entry name" value="IPExxxVDY_fam"/>
</dbReference>